<evidence type="ECO:0000313" key="5">
    <source>
        <dbReference type="Proteomes" id="UP000034793"/>
    </source>
</evidence>
<dbReference type="EMBL" id="LBXL01000049">
    <property type="protein sequence ID" value="KKR28464.1"/>
    <property type="molecule type" value="Genomic_DNA"/>
</dbReference>
<name>A0A0G0PJS6_9BACT</name>
<gene>
    <name evidence="4" type="ORF">UT61_C0049G0007</name>
</gene>
<evidence type="ECO:0000256" key="2">
    <source>
        <dbReference type="ARBA" id="ARBA00022801"/>
    </source>
</evidence>
<accession>A0A0G0PJS6</accession>
<evidence type="ECO:0000313" key="4">
    <source>
        <dbReference type="EMBL" id="KKR28464.1"/>
    </source>
</evidence>
<feature type="domain" description="Nudix hydrolase" evidence="3">
    <location>
        <begin position="31"/>
        <end position="160"/>
    </location>
</feature>
<dbReference type="InterPro" id="IPR015797">
    <property type="entry name" value="NUDIX_hydrolase-like_dom_sf"/>
</dbReference>
<keyword evidence="2" id="KW-0378">Hydrolase</keyword>
<comment type="caution">
    <text evidence="4">The sequence shown here is derived from an EMBL/GenBank/DDBJ whole genome shotgun (WGS) entry which is preliminary data.</text>
</comment>
<dbReference type="Gene3D" id="3.90.79.10">
    <property type="entry name" value="Nucleoside Triphosphate Pyrophosphohydrolase"/>
    <property type="match status" value="1"/>
</dbReference>
<dbReference type="InterPro" id="IPR000086">
    <property type="entry name" value="NUDIX_hydrolase_dom"/>
</dbReference>
<organism evidence="4 5">
    <name type="scientific">Candidatus Woesebacteria bacterium GW2011_GWA1_39_8</name>
    <dbReference type="NCBI Taxonomy" id="1618552"/>
    <lineage>
        <taxon>Bacteria</taxon>
        <taxon>Candidatus Woeseibacteriota</taxon>
    </lineage>
</organism>
<protein>
    <submittedName>
        <fullName evidence="4">ADP-ribose pyrophosphatase</fullName>
    </submittedName>
</protein>
<dbReference type="PROSITE" id="PS00893">
    <property type="entry name" value="NUDIX_BOX"/>
    <property type="match status" value="1"/>
</dbReference>
<dbReference type="AlphaFoldDB" id="A0A0G0PJS6"/>
<dbReference type="PANTHER" id="PTHR43046">
    <property type="entry name" value="GDP-MANNOSE MANNOSYL HYDROLASE"/>
    <property type="match status" value="1"/>
</dbReference>
<dbReference type="SUPFAM" id="SSF55811">
    <property type="entry name" value="Nudix"/>
    <property type="match status" value="1"/>
</dbReference>
<comment type="cofactor">
    <cofactor evidence="1">
        <name>Mg(2+)</name>
        <dbReference type="ChEBI" id="CHEBI:18420"/>
    </cofactor>
</comment>
<dbReference type="GO" id="GO:0016787">
    <property type="term" value="F:hydrolase activity"/>
    <property type="evidence" value="ECO:0007669"/>
    <property type="project" value="UniProtKB-KW"/>
</dbReference>
<dbReference type="PANTHER" id="PTHR43046:SF14">
    <property type="entry name" value="MUTT_NUDIX FAMILY PROTEIN"/>
    <property type="match status" value="1"/>
</dbReference>
<evidence type="ECO:0000256" key="1">
    <source>
        <dbReference type="ARBA" id="ARBA00001946"/>
    </source>
</evidence>
<evidence type="ECO:0000259" key="3">
    <source>
        <dbReference type="PROSITE" id="PS51462"/>
    </source>
</evidence>
<sequence>MRNSTRIIICQITEDDIGVKKPDQIETTNYQLRTAARGLLIKDRKIALLNVTTKKYHKLPGGGIEKGELIHLGFKREVKEETGWDCEIVDDKPVTIEYRNRINVLQISYIFAAKAIGTPSEQKLDEGEIKDGHDLEWISIEKVEDLLSKENPDDYEDKFIHLRDFTIFRYYKDKLKDFTH</sequence>
<dbReference type="PROSITE" id="PS51462">
    <property type="entry name" value="NUDIX"/>
    <property type="match status" value="1"/>
</dbReference>
<dbReference type="Pfam" id="PF00293">
    <property type="entry name" value="NUDIX"/>
    <property type="match status" value="1"/>
</dbReference>
<dbReference type="InterPro" id="IPR020084">
    <property type="entry name" value="NUDIX_hydrolase_CS"/>
</dbReference>
<proteinExistence type="predicted"/>
<reference evidence="4 5" key="1">
    <citation type="journal article" date="2015" name="Nature">
        <title>rRNA introns, odd ribosomes, and small enigmatic genomes across a large radiation of phyla.</title>
        <authorList>
            <person name="Brown C.T."/>
            <person name="Hug L.A."/>
            <person name="Thomas B.C."/>
            <person name="Sharon I."/>
            <person name="Castelle C.J."/>
            <person name="Singh A."/>
            <person name="Wilkins M.J."/>
            <person name="Williams K.H."/>
            <person name="Banfield J.F."/>
        </authorList>
    </citation>
    <scope>NUCLEOTIDE SEQUENCE [LARGE SCALE GENOMIC DNA]</scope>
</reference>
<dbReference type="Proteomes" id="UP000034793">
    <property type="component" value="Unassembled WGS sequence"/>
</dbReference>